<accession>A0A0D9WKC6</accession>
<dbReference type="PANTHER" id="PTHR34967:SF2">
    <property type="entry name" value="OS05G0586700 PROTEIN"/>
    <property type="match status" value="1"/>
</dbReference>
<feature type="transmembrane region" description="Helical" evidence="1">
    <location>
        <begin position="190"/>
        <end position="211"/>
    </location>
</feature>
<organism evidence="2 3">
    <name type="scientific">Leersia perrieri</name>
    <dbReference type="NCBI Taxonomy" id="77586"/>
    <lineage>
        <taxon>Eukaryota</taxon>
        <taxon>Viridiplantae</taxon>
        <taxon>Streptophyta</taxon>
        <taxon>Embryophyta</taxon>
        <taxon>Tracheophyta</taxon>
        <taxon>Spermatophyta</taxon>
        <taxon>Magnoliopsida</taxon>
        <taxon>Liliopsida</taxon>
        <taxon>Poales</taxon>
        <taxon>Poaceae</taxon>
        <taxon>BOP clade</taxon>
        <taxon>Oryzoideae</taxon>
        <taxon>Oryzeae</taxon>
        <taxon>Oryzinae</taxon>
        <taxon>Leersia</taxon>
    </lineage>
</organism>
<evidence type="ECO:0000256" key="1">
    <source>
        <dbReference type="SAM" id="Phobius"/>
    </source>
</evidence>
<keyword evidence="3" id="KW-1185">Reference proteome</keyword>
<feature type="transmembrane region" description="Helical" evidence="1">
    <location>
        <begin position="155"/>
        <end position="178"/>
    </location>
</feature>
<dbReference type="HOGENOM" id="CLU_080848_0_0_1"/>
<dbReference type="eggNOG" id="ENOG502QVAI">
    <property type="taxonomic scope" value="Eukaryota"/>
</dbReference>
<protein>
    <submittedName>
        <fullName evidence="2">Uncharacterized protein</fullName>
    </submittedName>
</protein>
<evidence type="ECO:0000313" key="2">
    <source>
        <dbReference type="EnsemblPlants" id="LPERR05G23170.1"/>
    </source>
</evidence>
<reference evidence="2 3" key="1">
    <citation type="submission" date="2012-08" db="EMBL/GenBank/DDBJ databases">
        <title>Oryza genome evolution.</title>
        <authorList>
            <person name="Wing R.A."/>
        </authorList>
    </citation>
    <scope>NUCLEOTIDE SEQUENCE</scope>
</reference>
<keyword evidence="1" id="KW-1133">Transmembrane helix</keyword>
<name>A0A0D9WKC6_9ORYZ</name>
<dbReference type="Proteomes" id="UP000032180">
    <property type="component" value="Chromosome 5"/>
</dbReference>
<dbReference type="PANTHER" id="PTHR34967">
    <property type="entry name" value="OS02G0257200 PROTEIN"/>
    <property type="match status" value="1"/>
</dbReference>
<dbReference type="EnsemblPlants" id="LPERR05G23170.1">
    <property type="protein sequence ID" value="LPERR05G23170.1"/>
    <property type="gene ID" value="LPERR05G23170"/>
</dbReference>
<keyword evidence="1" id="KW-0472">Membrane</keyword>
<dbReference type="STRING" id="77586.A0A0D9WKC6"/>
<keyword evidence="1" id="KW-0812">Transmembrane</keyword>
<feature type="transmembrane region" description="Helical" evidence="1">
    <location>
        <begin position="100"/>
        <end position="118"/>
    </location>
</feature>
<evidence type="ECO:0000313" key="3">
    <source>
        <dbReference type="Proteomes" id="UP000032180"/>
    </source>
</evidence>
<dbReference type="AlphaFoldDB" id="A0A0D9WKC6"/>
<reference evidence="2" key="3">
    <citation type="submission" date="2015-04" db="UniProtKB">
        <authorList>
            <consortium name="EnsemblPlants"/>
        </authorList>
    </citation>
    <scope>IDENTIFICATION</scope>
</reference>
<feature type="transmembrane region" description="Helical" evidence="1">
    <location>
        <begin position="27"/>
        <end position="48"/>
    </location>
</feature>
<reference evidence="3" key="2">
    <citation type="submission" date="2013-12" db="EMBL/GenBank/DDBJ databases">
        <authorList>
            <person name="Yu Y."/>
            <person name="Lee S."/>
            <person name="de Baynast K."/>
            <person name="Wissotski M."/>
            <person name="Liu L."/>
            <person name="Talag J."/>
            <person name="Goicoechea J."/>
            <person name="Angelova A."/>
            <person name="Jetty R."/>
            <person name="Kudrna D."/>
            <person name="Golser W."/>
            <person name="Rivera L."/>
            <person name="Zhang J."/>
            <person name="Wing R."/>
        </authorList>
    </citation>
    <scope>NUCLEOTIDE SEQUENCE</scope>
</reference>
<sequence length="256" mass="26809">MVKLATAREARMYGPALAVRRWEYANAAAYAFATLLLLLAAAMTLLPLSASGGGAARAVAGVALSAIAAVNAHDLAAHLAGIDCHVGLVRHDIQLGLVELLVPALHVIGCALAVAALATSNNAMATAAAAAAAWVVGSVANACQTYERADSRAQLMQSGVQVPMLVGSLLFLVSAAVVDVDTSPAARWRWVVVVGSVMWVVAAAVNVAKVYMMHQSDALRLEKLRGGAQEWLGRDREGRVPLSVNWEEAAWRAELR</sequence>
<feature type="transmembrane region" description="Helical" evidence="1">
    <location>
        <begin position="124"/>
        <end position="143"/>
    </location>
</feature>
<proteinExistence type="predicted"/>
<dbReference type="Gramene" id="LPERR05G23170.1">
    <property type="protein sequence ID" value="LPERR05G23170.1"/>
    <property type="gene ID" value="LPERR05G23170"/>
</dbReference>